<evidence type="ECO:0000256" key="1">
    <source>
        <dbReference type="SAM" id="Phobius"/>
    </source>
</evidence>
<feature type="transmembrane region" description="Helical" evidence="1">
    <location>
        <begin position="123"/>
        <end position="140"/>
    </location>
</feature>
<feature type="transmembrane region" description="Helical" evidence="1">
    <location>
        <begin position="6"/>
        <end position="25"/>
    </location>
</feature>
<dbReference type="AlphaFoldDB" id="A0A916ZRE4"/>
<feature type="transmembrane region" description="Helical" evidence="1">
    <location>
        <begin position="37"/>
        <end position="57"/>
    </location>
</feature>
<keyword evidence="1" id="KW-1133">Transmembrane helix</keyword>
<comment type="caution">
    <text evidence="3">The sequence shown here is derived from an EMBL/GenBank/DDBJ whole genome shotgun (WGS) entry which is preliminary data.</text>
</comment>
<dbReference type="FunFam" id="1.10.3730.20:FF:000009">
    <property type="entry name" value="EamA family transporter"/>
    <property type="match status" value="1"/>
</dbReference>
<feature type="transmembrane region" description="Helical" evidence="1">
    <location>
        <begin position="69"/>
        <end position="88"/>
    </location>
</feature>
<evidence type="ECO:0000313" key="4">
    <source>
        <dbReference type="Proteomes" id="UP000644699"/>
    </source>
</evidence>
<protein>
    <submittedName>
        <fullName evidence="3">Transporter</fullName>
    </submittedName>
</protein>
<dbReference type="SUPFAM" id="SSF103481">
    <property type="entry name" value="Multidrug resistance efflux transporter EmrE"/>
    <property type="match status" value="1"/>
</dbReference>
<keyword evidence="4" id="KW-1185">Reference proteome</keyword>
<dbReference type="InterPro" id="IPR000620">
    <property type="entry name" value="EamA_dom"/>
</dbReference>
<reference evidence="3" key="1">
    <citation type="journal article" date="2014" name="Int. J. Syst. Evol. Microbiol.">
        <title>Complete genome sequence of Corynebacterium casei LMG S-19264T (=DSM 44701T), isolated from a smear-ripened cheese.</title>
        <authorList>
            <consortium name="US DOE Joint Genome Institute (JGI-PGF)"/>
            <person name="Walter F."/>
            <person name="Albersmeier A."/>
            <person name="Kalinowski J."/>
            <person name="Ruckert C."/>
        </authorList>
    </citation>
    <scope>NUCLEOTIDE SEQUENCE</scope>
    <source>
        <strain evidence="3">CGMCC 1.15367</strain>
    </source>
</reference>
<sequence length="142" mass="14846">MAGTWQFWAVLSAGFAALTAIFAKIGVENVGSDFATFVRTLVILACLALILTATRGWQGLATISGRSWLFLALSGCATGASWIAYFRALKLGQAAQVAPIDKLSVVLVALFGTLFLGEKLSGPNWLGVALIAAGAVLVAWRS</sequence>
<keyword evidence="1" id="KW-0472">Membrane</keyword>
<organism evidence="3 4">
    <name type="scientific">Aureimonas endophytica</name>
    <dbReference type="NCBI Taxonomy" id="2027858"/>
    <lineage>
        <taxon>Bacteria</taxon>
        <taxon>Pseudomonadati</taxon>
        <taxon>Pseudomonadota</taxon>
        <taxon>Alphaproteobacteria</taxon>
        <taxon>Hyphomicrobiales</taxon>
        <taxon>Aurantimonadaceae</taxon>
        <taxon>Aureimonas</taxon>
    </lineage>
</organism>
<dbReference type="Proteomes" id="UP000644699">
    <property type="component" value="Unassembled WGS sequence"/>
</dbReference>
<gene>
    <name evidence="3" type="ORF">GCM10011390_29660</name>
</gene>
<dbReference type="InterPro" id="IPR037185">
    <property type="entry name" value="EmrE-like"/>
</dbReference>
<reference evidence="3" key="2">
    <citation type="submission" date="2020-09" db="EMBL/GenBank/DDBJ databases">
        <authorList>
            <person name="Sun Q."/>
            <person name="Zhou Y."/>
        </authorList>
    </citation>
    <scope>NUCLEOTIDE SEQUENCE</scope>
    <source>
        <strain evidence="3">CGMCC 1.15367</strain>
    </source>
</reference>
<accession>A0A916ZRE4</accession>
<dbReference type="EMBL" id="BMIQ01000004">
    <property type="protein sequence ID" value="GGE08637.1"/>
    <property type="molecule type" value="Genomic_DNA"/>
</dbReference>
<evidence type="ECO:0000259" key="2">
    <source>
        <dbReference type="Pfam" id="PF00892"/>
    </source>
</evidence>
<dbReference type="Gene3D" id="1.10.3730.20">
    <property type="match status" value="1"/>
</dbReference>
<dbReference type="Pfam" id="PF00892">
    <property type="entry name" value="EamA"/>
    <property type="match status" value="1"/>
</dbReference>
<dbReference type="RefSeq" id="WP_188909753.1">
    <property type="nucleotide sequence ID" value="NZ_BMIQ01000004.1"/>
</dbReference>
<feature type="domain" description="EamA" evidence="2">
    <location>
        <begin position="5"/>
        <end position="139"/>
    </location>
</feature>
<dbReference type="GO" id="GO:0016020">
    <property type="term" value="C:membrane"/>
    <property type="evidence" value="ECO:0007669"/>
    <property type="project" value="InterPro"/>
</dbReference>
<proteinExistence type="predicted"/>
<name>A0A916ZRE4_9HYPH</name>
<dbReference type="PANTHER" id="PTHR22911:SF137">
    <property type="entry name" value="SOLUTE CARRIER FAMILY 35 MEMBER G2-RELATED"/>
    <property type="match status" value="1"/>
</dbReference>
<evidence type="ECO:0000313" key="3">
    <source>
        <dbReference type="EMBL" id="GGE08637.1"/>
    </source>
</evidence>
<keyword evidence="1" id="KW-0812">Transmembrane</keyword>
<dbReference type="PANTHER" id="PTHR22911">
    <property type="entry name" value="ACYL-MALONYL CONDENSING ENZYME-RELATED"/>
    <property type="match status" value="1"/>
</dbReference>